<dbReference type="Proteomes" id="UP001153269">
    <property type="component" value="Unassembled WGS sequence"/>
</dbReference>
<gene>
    <name evidence="2" type="ORF">PLEPLA_LOCUS37277</name>
</gene>
<evidence type="ECO:0000313" key="2">
    <source>
        <dbReference type="EMBL" id="CAB1449592.1"/>
    </source>
</evidence>
<evidence type="ECO:0000313" key="3">
    <source>
        <dbReference type="Proteomes" id="UP001153269"/>
    </source>
</evidence>
<dbReference type="EMBL" id="CADEAL010004022">
    <property type="protein sequence ID" value="CAB1449592.1"/>
    <property type="molecule type" value="Genomic_DNA"/>
</dbReference>
<accession>A0A9N7VHP6</accession>
<reference evidence="2" key="1">
    <citation type="submission" date="2020-03" db="EMBL/GenBank/DDBJ databases">
        <authorList>
            <person name="Weist P."/>
        </authorList>
    </citation>
    <scope>NUCLEOTIDE SEQUENCE</scope>
</reference>
<feature type="region of interest" description="Disordered" evidence="1">
    <location>
        <begin position="30"/>
        <end position="55"/>
    </location>
</feature>
<proteinExistence type="predicted"/>
<evidence type="ECO:0000256" key="1">
    <source>
        <dbReference type="SAM" id="MobiDB-lite"/>
    </source>
</evidence>
<keyword evidence="3" id="KW-1185">Reference proteome</keyword>
<protein>
    <submittedName>
        <fullName evidence="2">Uncharacterized protein</fullName>
    </submittedName>
</protein>
<name>A0A9N7VHP6_PLEPL</name>
<organism evidence="2 3">
    <name type="scientific">Pleuronectes platessa</name>
    <name type="common">European plaice</name>
    <dbReference type="NCBI Taxonomy" id="8262"/>
    <lineage>
        <taxon>Eukaryota</taxon>
        <taxon>Metazoa</taxon>
        <taxon>Chordata</taxon>
        <taxon>Craniata</taxon>
        <taxon>Vertebrata</taxon>
        <taxon>Euteleostomi</taxon>
        <taxon>Actinopterygii</taxon>
        <taxon>Neopterygii</taxon>
        <taxon>Teleostei</taxon>
        <taxon>Neoteleostei</taxon>
        <taxon>Acanthomorphata</taxon>
        <taxon>Carangaria</taxon>
        <taxon>Pleuronectiformes</taxon>
        <taxon>Pleuronectoidei</taxon>
        <taxon>Pleuronectidae</taxon>
        <taxon>Pleuronectes</taxon>
    </lineage>
</organism>
<sequence length="279" mass="30126">MGTWLQSGGAVPPYSLMWAVITDWSRSGLQRSVTQSGPEKAASRQRPSPRFDPLKDSQYLRCAFPPACSPLTGNDKQMIQRGVGWWGFGGGEDEFNILTETEFQRRRSGTWTECVSSKSRCAHLMDVHSWLRISVCVCAGALAQRRGGGGGGEEGGDRPTDAPTVSIQFARSRSFFCGQCASVCASGGRSPASSLPSCAPLLARDRNNGIPGAVITQRQLEPHPPRSPPSPGCAGPAHLAVENPRGWVAHCGVFVFAPVRWHNFQLLSIPFQDVHAALR</sequence>
<dbReference type="AlphaFoldDB" id="A0A9N7VHP6"/>
<comment type="caution">
    <text evidence="2">The sequence shown here is derived from an EMBL/GenBank/DDBJ whole genome shotgun (WGS) entry which is preliminary data.</text>
</comment>